<keyword evidence="2" id="KW-0808">Transferase</keyword>
<feature type="non-terminal residue" evidence="2">
    <location>
        <position position="1"/>
    </location>
</feature>
<keyword evidence="1" id="KW-0472">Membrane</keyword>
<gene>
    <name evidence="2" type="ORF">LEA_00555</name>
</gene>
<protein>
    <submittedName>
        <fullName evidence="2">Integral membrane sensor signal transduction histidine kinase</fullName>
    </submittedName>
</protein>
<feature type="transmembrane region" description="Helical" evidence="1">
    <location>
        <begin position="176"/>
        <end position="200"/>
    </location>
</feature>
<evidence type="ECO:0000256" key="1">
    <source>
        <dbReference type="SAM" id="Phobius"/>
    </source>
</evidence>
<sequence>ERSDKNVAKKSITARWVLNTLCAIIFVLFCIIIVVSVLFKEQYYETVRVTLDSRATNVVSSYFSISNDSSDDAFNLRAKEFVEDFSDKSVMEVWVIDRSGNVVVSSSGFSVENEKYPDYAEAKLSDTGKATWVGRMSSGEKVMALSYMLPSSGGQNSGAVRYVVSLSDIDSQLIKVILLMCFIALVIIAFVTVSGVFLCVR</sequence>
<comment type="caution">
    <text evidence="2">The sequence shown here is derived from an EMBL/GenBank/DDBJ whole genome shotgun (WGS) entry which is preliminary data.</text>
</comment>
<name>K1ULU9_9ZZZZ</name>
<keyword evidence="1" id="KW-0812">Transmembrane</keyword>
<organism evidence="2">
    <name type="scientific">human gut metagenome</name>
    <dbReference type="NCBI Taxonomy" id="408170"/>
    <lineage>
        <taxon>unclassified sequences</taxon>
        <taxon>metagenomes</taxon>
        <taxon>organismal metagenomes</taxon>
    </lineage>
</organism>
<dbReference type="EMBL" id="AJWY01000395">
    <property type="protein sequence ID" value="EKC81234.1"/>
    <property type="molecule type" value="Genomic_DNA"/>
</dbReference>
<keyword evidence="2" id="KW-0418">Kinase</keyword>
<accession>K1ULU9</accession>
<reference evidence="2" key="1">
    <citation type="journal article" date="2013" name="Environ. Microbiol.">
        <title>Microbiota from the distal guts of lean and obese adolescents exhibit partial functional redundancy besides clear differences in community structure.</title>
        <authorList>
            <person name="Ferrer M."/>
            <person name="Ruiz A."/>
            <person name="Lanza F."/>
            <person name="Haange S.B."/>
            <person name="Oberbach A."/>
            <person name="Till H."/>
            <person name="Bargiela R."/>
            <person name="Campoy C."/>
            <person name="Segura M.T."/>
            <person name="Richter M."/>
            <person name="von Bergen M."/>
            <person name="Seifert J."/>
            <person name="Suarez A."/>
        </authorList>
    </citation>
    <scope>NUCLEOTIDE SEQUENCE</scope>
</reference>
<dbReference type="GO" id="GO:0016301">
    <property type="term" value="F:kinase activity"/>
    <property type="evidence" value="ECO:0007669"/>
    <property type="project" value="UniProtKB-KW"/>
</dbReference>
<feature type="transmembrane region" description="Helical" evidence="1">
    <location>
        <begin position="16"/>
        <end position="39"/>
    </location>
</feature>
<proteinExistence type="predicted"/>
<evidence type="ECO:0000313" key="2">
    <source>
        <dbReference type="EMBL" id="EKC81234.1"/>
    </source>
</evidence>
<keyword evidence="1" id="KW-1133">Transmembrane helix</keyword>
<dbReference type="AlphaFoldDB" id="K1ULU9"/>